<dbReference type="SUPFAM" id="SSF52172">
    <property type="entry name" value="CheY-like"/>
    <property type="match status" value="1"/>
</dbReference>
<dbReference type="InterPro" id="IPR001789">
    <property type="entry name" value="Sig_transdc_resp-reg_receiver"/>
</dbReference>
<dbReference type="InterPro" id="IPR011006">
    <property type="entry name" value="CheY-like_superfamily"/>
</dbReference>
<organism evidence="4 5">
    <name type="scientific">Sphingomonas melonis</name>
    <dbReference type="NCBI Taxonomy" id="152682"/>
    <lineage>
        <taxon>Bacteria</taxon>
        <taxon>Pseudomonadati</taxon>
        <taxon>Pseudomonadota</taxon>
        <taxon>Alphaproteobacteria</taxon>
        <taxon>Sphingomonadales</taxon>
        <taxon>Sphingomonadaceae</taxon>
        <taxon>Sphingomonas</taxon>
    </lineage>
</organism>
<dbReference type="SMART" id="SM00448">
    <property type="entry name" value="REC"/>
    <property type="match status" value="1"/>
</dbReference>
<feature type="domain" description="Response regulatory" evidence="3">
    <location>
        <begin position="12"/>
        <end position="126"/>
    </location>
</feature>
<dbReference type="PROSITE" id="PS50110">
    <property type="entry name" value="RESPONSE_REGULATORY"/>
    <property type="match status" value="1"/>
</dbReference>
<sequence>MTNSQSPPPVRRALLVEDDEGVRRSLQLLLHWRGFEVRSFAAAGPLLSTAAIEPADLLIADYRLPDGTGIDVARALRARGWAGRSILITGFPHADVSEAAAAHGFAAVLEKPLRPHLLVAALKDGAASV</sequence>
<reference evidence="4 5" key="1">
    <citation type="submission" date="2020-08" db="EMBL/GenBank/DDBJ databases">
        <title>The Agave Microbiome: Exploring the role of microbial communities in plant adaptations to desert environments.</title>
        <authorList>
            <person name="Partida-Martinez L.P."/>
        </authorList>
    </citation>
    <scope>NUCLEOTIDE SEQUENCE [LARGE SCALE GENOMIC DNA]</scope>
    <source>
        <strain evidence="4 5">AS2.3</strain>
    </source>
</reference>
<dbReference type="InterPro" id="IPR050595">
    <property type="entry name" value="Bact_response_regulator"/>
</dbReference>
<keyword evidence="1 2" id="KW-0597">Phosphoprotein</keyword>
<dbReference type="PANTHER" id="PTHR44591:SF3">
    <property type="entry name" value="RESPONSE REGULATORY DOMAIN-CONTAINING PROTEIN"/>
    <property type="match status" value="1"/>
</dbReference>
<gene>
    <name evidence="4" type="ORF">HD841_002906</name>
</gene>
<accession>A0A7Y9K3J5</accession>
<evidence type="ECO:0000313" key="4">
    <source>
        <dbReference type="EMBL" id="NYD91099.1"/>
    </source>
</evidence>
<dbReference type="PANTHER" id="PTHR44591">
    <property type="entry name" value="STRESS RESPONSE REGULATOR PROTEIN 1"/>
    <property type="match status" value="1"/>
</dbReference>
<dbReference type="RefSeq" id="WP_179509538.1">
    <property type="nucleotide sequence ID" value="NZ_JACCBY010000004.1"/>
</dbReference>
<proteinExistence type="predicted"/>
<evidence type="ECO:0000256" key="1">
    <source>
        <dbReference type="ARBA" id="ARBA00022553"/>
    </source>
</evidence>
<dbReference type="AlphaFoldDB" id="A0A7Y9K3J5"/>
<evidence type="ECO:0000313" key="5">
    <source>
        <dbReference type="Proteomes" id="UP000517753"/>
    </source>
</evidence>
<dbReference type="EMBL" id="JACCBY010000004">
    <property type="protein sequence ID" value="NYD91099.1"/>
    <property type="molecule type" value="Genomic_DNA"/>
</dbReference>
<dbReference type="Pfam" id="PF00072">
    <property type="entry name" value="Response_reg"/>
    <property type="match status" value="1"/>
</dbReference>
<dbReference type="GO" id="GO:0000160">
    <property type="term" value="P:phosphorelay signal transduction system"/>
    <property type="evidence" value="ECO:0007669"/>
    <property type="project" value="InterPro"/>
</dbReference>
<protein>
    <submittedName>
        <fullName evidence="4">FixJ family two-component response regulator</fullName>
    </submittedName>
</protein>
<evidence type="ECO:0000256" key="2">
    <source>
        <dbReference type="PROSITE-ProRule" id="PRU00169"/>
    </source>
</evidence>
<name>A0A7Y9K3J5_9SPHN</name>
<evidence type="ECO:0000259" key="3">
    <source>
        <dbReference type="PROSITE" id="PS50110"/>
    </source>
</evidence>
<keyword evidence="5" id="KW-1185">Reference proteome</keyword>
<comment type="caution">
    <text evidence="4">The sequence shown here is derived from an EMBL/GenBank/DDBJ whole genome shotgun (WGS) entry which is preliminary data.</text>
</comment>
<feature type="modified residue" description="4-aspartylphosphate" evidence="2">
    <location>
        <position position="61"/>
    </location>
</feature>
<dbReference type="Gene3D" id="3.40.50.2300">
    <property type="match status" value="1"/>
</dbReference>
<dbReference type="Proteomes" id="UP000517753">
    <property type="component" value="Unassembled WGS sequence"/>
</dbReference>